<reference evidence="1 2" key="1">
    <citation type="submission" date="2023-07" db="EMBL/GenBank/DDBJ databases">
        <title>Genomic Encyclopedia of Type Strains, Phase IV (KMG-IV): sequencing the most valuable type-strain genomes for metagenomic binning, comparative biology and taxonomic classification.</title>
        <authorList>
            <person name="Goeker M."/>
        </authorList>
    </citation>
    <scope>NUCLEOTIDE SEQUENCE [LARGE SCALE GENOMIC DNA]</scope>
    <source>
        <strain evidence="1 2">DSM 3770</strain>
    </source>
</reference>
<protein>
    <submittedName>
        <fullName evidence="1">Uncharacterized protein</fullName>
    </submittedName>
</protein>
<evidence type="ECO:0000313" key="2">
    <source>
        <dbReference type="Proteomes" id="UP001241747"/>
    </source>
</evidence>
<accession>A0ABU0LDW1</accession>
<comment type="caution">
    <text evidence="1">The sequence shown here is derived from an EMBL/GenBank/DDBJ whole genome shotgun (WGS) entry which is preliminary data.</text>
</comment>
<organism evidence="1 2">
    <name type="scientific">Xanthobacter agilis</name>
    <dbReference type="NCBI Taxonomy" id="47492"/>
    <lineage>
        <taxon>Bacteria</taxon>
        <taxon>Pseudomonadati</taxon>
        <taxon>Pseudomonadota</taxon>
        <taxon>Alphaproteobacteria</taxon>
        <taxon>Hyphomicrobiales</taxon>
        <taxon>Xanthobacteraceae</taxon>
        <taxon>Xanthobacter</taxon>
    </lineage>
</organism>
<evidence type="ECO:0000313" key="1">
    <source>
        <dbReference type="EMBL" id="MDQ0505313.1"/>
    </source>
</evidence>
<dbReference type="RefSeq" id="WP_237344485.1">
    <property type="nucleotide sequence ID" value="NZ_JABWGX010000004.1"/>
</dbReference>
<gene>
    <name evidence="1" type="ORF">QOZ94_002109</name>
</gene>
<proteinExistence type="predicted"/>
<sequence>MPVDFSRPMHQWLPTLTYAGFQPGLPDLVLGRLPEPVSIAVGRAYKGWIVESEAERAALADALDRPIPQPEPGRLHFKSGPDAACAAPSEGPCFLALYTPPSEGWPFLVLSAWPADRARRTRIQRDRYIWETFAQKAAALAELERLSPLLPDAPVLRQPG</sequence>
<name>A0ABU0LDW1_XANAG</name>
<dbReference type="Proteomes" id="UP001241747">
    <property type="component" value="Unassembled WGS sequence"/>
</dbReference>
<dbReference type="EMBL" id="JAUSVY010000004">
    <property type="protein sequence ID" value="MDQ0505313.1"/>
    <property type="molecule type" value="Genomic_DNA"/>
</dbReference>
<keyword evidence="2" id="KW-1185">Reference proteome</keyword>